<dbReference type="Proteomes" id="UP000070501">
    <property type="component" value="Unassembled WGS sequence"/>
</dbReference>
<dbReference type="OrthoDB" id="1663137at2759"/>
<sequence>MADLQIAQPITLPCGLTLPNRLVKAAMAENMAAAATGLPNDDFVRVYDEWAQGGWGMVLTGNVMIDHRWLGDARDTAYSDTVEHAKQLELWTRWAGACRSSTGSPTIVQINHAGRQAVTQAKRRGWFDRPLAPSAIPLDFGDSFVHRLAVSLSFGNPRAMTLEEIASVVDGYVRTAKLAAEAGFAGAQIHAAHGYLLAQFLSPKSNQRTDAYGGSARARAKIIVDIIRAVRAAVPTGFCVGMKLNSVDHQSAEDLQACLEQLDEITTAGIDFLEISGGTYEDPTELEQQQQNQQPTEKSARTKAREAFFIEFAEAIRAAIPGNVPLVLTGGFRTRAGMESAMRDNACDMVGVARPAVMNPRWAKDVLLNPAVPDEDAVIKVKVVPAPLAQRLVKVKALGASAEAAWYAARIRAFGKA</sequence>
<dbReference type="SUPFAM" id="SSF51395">
    <property type="entry name" value="FMN-linked oxidoreductases"/>
    <property type="match status" value="1"/>
</dbReference>
<evidence type="ECO:0000256" key="1">
    <source>
        <dbReference type="ARBA" id="ARBA00005979"/>
    </source>
</evidence>
<dbReference type="InterPro" id="IPR013785">
    <property type="entry name" value="Aldolase_TIM"/>
</dbReference>
<evidence type="ECO:0000313" key="6">
    <source>
        <dbReference type="EMBL" id="KXJ90476.1"/>
    </source>
</evidence>
<keyword evidence="4" id="KW-0560">Oxidoreductase</keyword>
<reference evidence="7" key="1">
    <citation type="submission" date="2016-02" db="EMBL/GenBank/DDBJ databases">
        <title>Draft genome sequence of Microdochium bolleyi, a fungal endophyte of beachgrass.</title>
        <authorList>
            <consortium name="DOE Joint Genome Institute"/>
            <person name="David A.S."/>
            <person name="May G."/>
            <person name="Haridas S."/>
            <person name="Lim J."/>
            <person name="Wang M."/>
            <person name="Labutti K."/>
            <person name="Lipzen A."/>
            <person name="Barry K."/>
            <person name="Grigoriev I.V."/>
        </authorList>
    </citation>
    <scope>NUCLEOTIDE SEQUENCE [LARGE SCALE GENOMIC DNA]</scope>
    <source>
        <strain evidence="7">J235TASD1</strain>
    </source>
</reference>
<keyword evidence="3" id="KW-0288">FMN</keyword>
<comment type="similarity">
    <text evidence="1">Belongs to the NADH:flavin oxidoreductase/NADH oxidase family.</text>
</comment>
<evidence type="ECO:0000256" key="4">
    <source>
        <dbReference type="ARBA" id="ARBA00023002"/>
    </source>
</evidence>
<dbReference type="InParanoid" id="A0A136J0D4"/>
<dbReference type="PANTHER" id="PTHR43656:SF2">
    <property type="entry name" value="BINDING OXIDOREDUCTASE, PUTATIVE (AFU_ORTHOLOGUE AFUA_2G08260)-RELATED"/>
    <property type="match status" value="1"/>
</dbReference>
<feature type="domain" description="NADH:flavin oxidoreductase/NADH oxidase N-terminal" evidence="5">
    <location>
        <begin position="8"/>
        <end position="364"/>
    </location>
</feature>
<dbReference type="GO" id="GO:0016491">
    <property type="term" value="F:oxidoreductase activity"/>
    <property type="evidence" value="ECO:0007669"/>
    <property type="project" value="UniProtKB-KW"/>
</dbReference>
<keyword evidence="2" id="KW-0285">Flavoprotein</keyword>
<dbReference type="InterPro" id="IPR001155">
    <property type="entry name" value="OxRdtase_FMN_N"/>
</dbReference>
<evidence type="ECO:0000256" key="2">
    <source>
        <dbReference type="ARBA" id="ARBA00022630"/>
    </source>
</evidence>
<proteinExistence type="inferred from homology"/>
<protein>
    <recommendedName>
        <fullName evidence="5">NADH:flavin oxidoreductase/NADH oxidase N-terminal domain-containing protein</fullName>
    </recommendedName>
</protein>
<dbReference type="InterPro" id="IPR051799">
    <property type="entry name" value="NADH_flavin_oxidoreductase"/>
</dbReference>
<evidence type="ECO:0000259" key="5">
    <source>
        <dbReference type="Pfam" id="PF00724"/>
    </source>
</evidence>
<dbReference type="PANTHER" id="PTHR43656">
    <property type="entry name" value="BINDING OXIDOREDUCTASE, PUTATIVE (AFU_ORTHOLOGUE AFUA_2G08260)-RELATED"/>
    <property type="match status" value="1"/>
</dbReference>
<dbReference type="Gene3D" id="3.20.20.70">
    <property type="entry name" value="Aldolase class I"/>
    <property type="match status" value="1"/>
</dbReference>
<dbReference type="GO" id="GO:0010181">
    <property type="term" value="F:FMN binding"/>
    <property type="evidence" value="ECO:0007669"/>
    <property type="project" value="InterPro"/>
</dbReference>
<gene>
    <name evidence="6" type="ORF">Micbo1qcDRAFT_189049</name>
</gene>
<dbReference type="STRING" id="196109.A0A136J0D4"/>
<dbReference type="EMBL" id="KQ964252">
    <property type="protein sequence ID" value="KXJ90476.1"/>
    <property type="molecule type" value="Genomic_DNA"/>
</dbReference>
<dbReference type="Pfam" id="PF00724">
    <property type="entry name" value="Oxidored_FMN"/>
    <property type="match status" value="1"/>
</dbReference>
<accession>A0A136J0D4</accession>
<name>A0A136J0D4_9PEZI</name>
<dbReference type="AlphaFoldDB" id="A0A136J0D4"/>
<evidence type="ECO:0000313" key="7">
    <source>
        <dbReference type="Proteomes" id="UP000070501"/>
    </source>
</evidence>
<evidence type="ECO:0000256" key="3">
    <source>
        <dbReference type="ARBA" id="ARBA00022643"/>
    </source>
</evidence>
<keyword evidence="7" id="KW-1185">Reference proteome</keyword>
<organism evidence="6 7">
    <name type="scientific">Microdochium bolleyi</name>
    <dbReference type="NCBI Taxonomy" id="196109"/>
    <lineage>
        <taxon>Eukaryota</taxon>
        <taxon>Fungi</taxon>
        <taxon>Dikarya</taxon>
        <taxon>Ascomycota</taxon>
        <taxon>Pezizomycotina</taxon>
        <taxon>Sordariomycetes</taxon>
        <taxon>Xylariomycetidae</taxon>
        <taxon>Xylariales</taxon>
        <taxon>Microdochiaceae</taxon>
        <taxon>Microdochium</taxon>
    </lineage>
</organism>